<name>A0A2S8F5W9_9BACT</name>
<dbReference type="AlphaFoldDB" id="A0A2S8F5W9"/>
<dbReference type="Pfam" id="PF00903">
    <property type="entry name" value="Glyoxalase"/>
    <property type="match status" value="1"/>
</dbReference>
<protein>
    <submittedName>
        <fullName evidence="2">Glyoxalase</fullName>
    </submittedName>
</protein>
<gene>
    <name evidence="2" type="ORF">C5Y96_18690</name>
</gene>
<dbReference type="Gene3D" id="3.10.180.10">
    <property type="entry name" value="2,3-Dihydroxybiphenyl 1,2-Dioxygenase, domain 1"/>
    <property type="match status" value="1"/>
</dbReference>
<dbReference type="RefSeq" id="WP_105356716.1">
    <property type="nucleotide sequence ID" value="NZ_PUIA01000057.1"/>
</dbReference>
<dbReference type="SUPFAM" id="SSF54593">
    <property type="entry name" value="Glyoxalase/Bleomycin resistance protein/Dihydroxybiphenyl dioxygenase"/>
    <property type="match status" value="1"/>
</dbReference>
<reference evidence="2 3" key="1">
    <citation type="submission" date="2018-02" db="EMBL/GenBank/DDBJ databases">
        <title>Comparative genomes isolates from brazilian mangrove.</title>
        <authorList>
            <person name="Araujo J.E."/>
            <person name="Taketani R.G."/>
            <person name="Silva M.C.P."/>
            <person name="Loureco M.V."/>
            <person name="Andreote F.D."/>
        </authorList>
    </citation>
    <scope>NUCLEOTIDE SEQUENCE [LARGE SCALE GENOMIC DNA]</scope>
    <source>
        <strain evidence="2 3">HEX-2 MGV</strain>
    </source>
</reference>
<dbReference type="InterPro" id="IPR029068">
    <property type="entry name" value="Glyas_Bleomycin-R_OHBP_Dase"/>
</dbReference>
<dbReference type="OrthoDB" id="9796521at2"/>
<dbReference type="Proteomes" id="UP000240009">
    <property type="component" value="Unassembled WGS sequence"/>
</dbReference>
<accession>A0A2S8F5W9</accession>
<dbReference type="InterPro" id="IPR037523">
    <property type="entry name" value="VOC_core"/>
</dbReference>
<feature type="domain" description="VOC" evidence="1">
    <location>
        <begin position="4"/>
        <end position="130"/>
    </location>
</feature>
<dbReference type="CDD" id="cd07251">
    <property type="entry name" value="VOC_like"/>
    <property type="match status" value="1"/>
</dbReference>
<comment type="caution">
    <text evidence="2">The sequence shown here is derived from an EMBL/GenBank/DDBJ whole genome shotgun (WGS) entry which is preliminary data.</text>
</comment>
<dbReference type="EMBL" id="PUIA01000057">
    <property type="protein sequence ID" value="PQO27556.1"/>
    <property type="molecule type" value="Genomic_DNA"/>
</dbReference>
<dbReference type="PROSITE" id="PS51819">
    <property type="entry name" value="VOC"/>
    <property type="match status" value="1"/>
</dbReference>
<dbReference type="PANTHER" id="PTHR36503">
    <property type="entry name" value="BLR2520 PROTEIN"/>
    <property type="match status" value="1"/>
</dbReference>
<organism evidence="2 3">
    <name type="scientific">Blastopirellula marina</name>
    <dbReference type="NCBI Taxonomy" id="124"/>
    <lineage>
        <taxon>Bacteria</taxon>
        <taxon>Pseudomonadati</taxon>
        <taxon>Planctomycetota</taxon>
        <taxon>Planctomycetia</taxon>
        <taxon>Pirellulales</taxon>
        <taxon>Pirellulaceae</taxon>
        <taxon>Blastopirellula</taxon>
    </lineage>
</organism>
<proteinExistence type="predicted"/>
<evidence type="ECO:0000313" key="2">
    <source>
        <dbReference type="EMBL" id="PQO27556.1"/>
    </source>
</evidence>
<evidence type="ECO:0000313" key="3">
    <source>
        <dbReference type="Proteomes" id="UP000240009"/>
    </source>
</evidence>
<dbReference type="InterPro" id="IPR004360">
    <property type="entry name" value="Glyas_Fos-R_dOase_dom"/>
</dbReference>
<sequence length="143" mass="16033">MEPRVSLITLGVKDLQRSLEFYRDGLRLPTSWNGDQGVVFFRMTGTCLALYPLDKLAEDVGGDWIGQQRSRFTGISLAHNVREKEDVDRILTQAEAAGAKIEKPAQDTFWGGYAGYFSDLDGYLWEVAYGAFDFNEDGSLKIP</sequence>
<evidence type="ECO:0000259" key="1">
    <source>
        <dbReference type="PROSITE" id="PS51819"/>
    </source>
</evidence>
<dbReference type="PANTHER" id="PTHR36503:SF1">
    <property type="entry name" value="BLR2520 PROTEIN"/>
    <property type="match status" value="1"/>
</dbReference>